<feature type="compositionally biased region" description="Low complexity" evidence="1">
    <location>
        <begin position="62"/>
        <end position="105"/>
    </location>
</feature>
<evidence type="ECO:0000256" key="1">
    <source>
        <dbReference type="SAM" id="MobiDB-lite"/>
    </source>
</evidence>
<dbReference type="OMA" id="MKPLEWN"/>
<dbReference type="EMBL" id="OUUW01000001">
    <property type="protein sequence ID" value="SPP73594.1"/>
    <property type="molecule type" value="Genomic_DNA"/>
</dbReference>
<organism evidence="3 4">
    <name type="scientific">Drosophila guanche</name>
    <name type="common">Fruit fly</name>
    <dbReference type="NCBI Taxonomy" id="7266"/>
    <lineage>
        <taxon>Eukaryota</taxon>
        <taxon>Metazoa</taxon>
        <taxon>Ecdysozoa</taxon>
        <taxon>Arthropoda</taxon>
        <taxon>Hexapoda</taxon>
        <taxon>Insecta</taxon>
        <taxon>Pterygota</taxon>
        <taxon>Neoptera</taxon>
        <taxon>Endopterygota</taxon>
        <taxon>Diptera</taxon>
        <taxon>Brachycera</taxon>
        <taxon>Muscomorpha</taxon>
        <taxon>Ephydroidea</taxon>
        <taxon>Drosophilidae</taxon>
        <taxon>Drosophila</taxon>
        <taxon>Sophophora</taxon>
    </lineage>
</organism>
<keyword evidence="2" id="KW-1133">Transmembrane helix</keyword>
<evidence type="ECO:0000313" key="4">
    <source>
        <dbReference type="Proteomes" id="UP000268350"/>
    </source>
</evidence>
<accession>A0A3B0IZ66</accession>
<keyword evidence="4" id="KW-1185">Reference proteome</keyword>
<keyword evidence="2" id="KW-0472">Membrane</keyword>
<feature type="region of interest" description="Disordered" evidence="1">
    <location>
        <begin position="54"/>
        <end position="107"/>
    </location>
</feature>
<name>A0A3B0IZ66_DROGU</name>
<sequence length="144" mass="14932">MKGQHQQRSCTTAQPGSLPVVVVVVAVAIAGLCVLSGLNAAPLDVQCNCGNGGTQHSADGLQTQTQTQTGPGCQTQTSENGTQSQSQSGTGSGNSTQSQTQCSGSDCAPFTPFPPLFTMKPMEPLTWKPLEWRSMQPIAPLNGQ</sequence>
<dbReference type="Proteomes" id="UP000268350">
    <property type="component" value="Unassembled WGS sequence"/>
</dbReference>
<proteinExistence type="predicted"/>
<evidence type="ECO:0000313" key="3">
    <source>
        <dbReference type="EMBL" id="SPP73594.1"/>
    </source>
</evidence>
<reference evidence="4" key="1">
    <citation type="submission" date="2018-01" db="EMBL/GenBank/DDBJ databases">
        <authorList>
            <person name="Alioto T."/>
            <person name="Alioto T."/>
        </authorList>
    </citation>
    <scope>NUCLEOTIDE SEQUENCE [LARGE SCALE GENOMIC DNA]</scope>
</reference>
<feature type="transmembrane region" description="Helical" evidence="2">
    <location>
        <begin position="20"/>
        <end position="41"/>
    </location>
</feature>
<evidence type="ECO:0000256" key="2">
    <source>
        <dbReference type="SAM" id="Phobius"/>
    </source>
</evidence>
<dbReference type="AlphaFoldDB" id="A0A3B0IZ66"/>
<dbReference type="OrthoDB" id="7870866at2759"/>
<protein>
    <submittedName>
        <fullName evidence="3">Uncharacterized protein</fullName>
    </submittedName>
</protein>
<gene>
    <name evidence="3" type="ORF">DGUA_6G001093</name>
</gene>
<keyword evidence="2" id="KW-0812">Transmembrane</keyword>